<sequence>MPLVKFSESENETKEIEYSHNFSGDIKEYKKSKFTLLLNEDEKDLFIEKSVDKDWKDLFIVEKEFFSERSSTQYYRVYFNKKCIEMYSFITDIFSMGIHYGARFTLKNYK</sequence>
<reference evidence="1" key="1">
    <citation type="submission" date="2020-04" db="EMBL/GenBank/DDBJ databases">
        <authorList>
            <person name="Chiriac C."/>
            <person name="Salcher M."/>
            <person name="Ghai R."/>
            <person name="Kavagutti S V."/>
        </authorList>
    </citation>
    <scope>NUCLEOTIDE SEQUENCE</scope>
</reference>
<organism evidence="1">
    <name type="scientific">uncultured Caudovirales phage</name>
    <dbReference type="NCBI Taxonomy" id="2100421"/>
    <lineage>
        <taxon>Viruses</taxon>
        <taxon>Duplodnaviria</taxon>
        <taxon>Heunggongvirae</taxon>
        <taxon>Uroviricota</taxon>
        <taxon>Caudoviricetes</taxon>
        <taxon>Peduoviridae</taxon>
        <taxon>Maltschvirus</taxon>
        <taxon>Maltschvirus maltsch</taxon>
    </lineage>
</organism>
<protein>
    <submittedName>
        <fullName evidence="1">Uncharacterized protein</fullName>
    </submittedName>
</protein>
<proteinExistence type="predicted"/>
<accession>A0A6J5LSR2</accession>
<gene>
    <name evidence="1" type="ORF">UFOVP318_36</name>
</gene>
<name>A0A6J5LSR2_9CAUD</name>
<evidence type="ECO:0000313" key="1">
    <source>
        <dbReference type="EMBL" id="CAB4137498.1"/>
    </source>
</evidence>
<dbReference type="EMBL" id="LR796337">
    <property type="protein sequence ID" value="CAB4137498.1"/>
    <property type="molecule type" value="Genomic_DNA"/>
</dbReference>